<reference evidence="2 3" key="1">
    <citation type="journal article" date="2019" name="Int. J. Syst. Evol. Microbiol.">
        <title>The Global Catalogue of Microorganisms (GCM) 10K type strain sequencing project: providing services to taxonomists for standard genome sequencing and annotation.</title>
        <authorList>
            <consortium name="The Broad Institute Genomics Platform"/>
            <consortium name="The Broad Institute Genome Sequencing Center for Infectious Disease"/>
            <person name="Wu L."/>
            <person name="Ma J."/>
        </authorList>
    </citation>
    <scope>NUCLEOTIDE SEQUENCE [LARGE SCALE GENOMIC DNA]</scope>
    <source>
        <strain evidence="2 3">JCM 14326</strain>
    </source>
</reference>
<organism evidence="2 3">
    <name type="scientific">Myceligenerans crystallogenes</name>
    <dbReference type="NCBI Taxonomy" id="316335"/>
    <lineage>
        <taxon>Bacteria</taxon>
        <taxon>Bacillati</taxon>
        <taxon>Actinomycetota</taxon>
        <taxon>Actinomycetes</taxon>
        <taxon>Micrococcales</taxon>
        <taxon>Promicromonosporaceae</taxon>
        <taxon>Myceligenerans</taxon>
    </lineage>
</organism>
<accession>A0ABN2NKW6</accession>
<evidence type="ECO:0000313" key="2">
    <source>
        <dbReference type="EMBL" id="GAA1873660.1"/>
    </source>
</evidence>
<evidence type="ECO:0000313" key="3">
    <source>
        <dbReference type="Proteomes" id="UP001501094"/>
    </source>
</evidence>
<proteinExistence type="predicted"/>
<name>A0ABN2NKW6_9MICO</name>
<protein>
    <submittedName>
        <fullName evidence="2">Uncharacterized protein</fullName>
    </submittedName>
</protein>
<comment type="caution">
    <text evidence="2">The sequence shown here is derived from an EMBL/GenBank/DDBJ whole genome shotgun (WGS) entry which is preliminary data.</text>
</comment>
<sequence length="71" mass="7147">MSGRTAIVKRVAGAWMSDDVAVVVSASAEAGVVVPAATAAAAGTVAAARSRERRETLRSTVPPWRGPKTGG</sequence>
<dbReference type="EMBL" id="BAAANL010000008">
    <property type="protein sequence ID" value="GAA1873660.1"/>
    <property type="molecule type" value="Genomic_DNA"/>
</dbReference>
<dbReference type="Proteomes" id="UP001501094">
    <property type="component" value="Unassembled WGS sequence"/>
</dbReference>
<gene>
    <name evidence="2" type="ORF">GCM10009751_36480</name>
</gene>
<feature type="region of interest" description="Disordered" evidence="1">
    <location>
        <begin position="47"/>
        <end position="71"/>
    </location>
</feature>
<keyword evidence="3" id="KW-1185">Reference proteome</keyword>
<evidence type="ECO:0000256" key="1">
    <source>
        <dbReference type="SAM" id="MobiDB-lite"/>
    </source>
</evidence>